<dbReference type="EMBL" id="KY945241">
    <property type="protein sequence ID" value="ARW57070.1"/>
    <property type="molecule type" value="Genomic_RNA"/>
</dbReference>
<protein>
    <submittedName>
        <fullName evidence="1">Uncharacterized protein</fullName>
    </submittedName>
</protein>
<organism evidence="1 2">
    <name type="scientific">Synechococcus phage S-H35</name>
    <dbReference type="NCBI Taxonomy" id="1983572"/>
    <lineage>
        <taxon>Viruses</taxon>
        <taxon>Duplodnaviria</taxon>
        <taxon>Heunggongvirae</taxon>
        <taxon>Uroviricota</taxon>
        <taxon>Caudoviricetes</taxon>
        <taxon>Pantevenvirales</taxon>
        <taxon>Kyanoviridae</taxon>
        <taxon>Shandvirus</taxon>
        <taxon>Shandvirus sh35</taxon>
    </lineage>
</organism>
<evidence type="ECO:0000313" key="1">
    <source>
        <dbReference type="EMBL" id="ARW57070.1"/>
    </source>
</evidence>
<keyword evidence="2" id="KW-1185">Reference proteome</keyword>
<proteinExistence type="predicted"/>
<dbReference type="RefSeq" id="YP_010090457.1">
    <property type="nucleotide sequence ID" value="NC_055719.1"/>
</dbReference>
<evidence type="ECO:0000313" key="2">
    <source>
        <dbReference type="Proteomes" id="UP000225351"/>
    </source>
</evidence>
<sequence length="71" mass="8481">MVSFYLLVAVFVVLVAYAGVDSTMRLVAYADIEVRWHWVIFRAYFMRRKLEKDLGIKPTSFKEHYQTYGKR</sequence>
<name>A0A1Z1LWM7_9CAUD</name>
<accession>A0A1Z1LWM7</accession>
<dbReference type="KEGG" id="vg:65107929"/>
<dbReference type="GeneID" id="65107929"/>
<reference evidence="1 2" key="1">
    <citation type="submission" date="2017-04" db="EMBL/GenBank/DDBJ databases">
        <title>Isolation and Genetic Analysis of a Novel Cyanophage S-H35 from the Bohai Sea.</title>
        <authorList>
            <person name="Xu X."/>
        </authorList>
    </citation>
    <scope>NUCLEOTIDE SEQUENCE [LARGE SCALE GENOMIC DNA]</scope>
</reference>
<dbReference type="Proteomes" id="UP000225351">
    <property type="component" value="Segment"/>
</dbReference>